<reference evidence="4 5" key="1">
    <citation type="submission" date="2023-04" db="EMBL/GenBank/DDBJ databases">
        <title>Genome of Basidiobolus ranarum AG-B5.</title>
        <authorList>
            <person name="Stajich J.E."/>
            <person name="Carter-House D."/>
            <person name="Gryganskyi A."/>
        </authorList>
    </citation>
    <scope>NUCLEOTIDE SEQUENCE [LARGE SCALE GENOMIC DNA]</scope>
    <source>
        <strain evidence="4 5">AG-B5</strain>
    </source>
</reference>
<accession>A0ABR2X3F2</accession>
<keyword evidence="2" id="KW-0472">Membrane</keyword>
<dbReference type="InterPro" id="IPR008936">
    <property type="entry name" value="Rho_GTPase_activation_prot"/>
</dbReference>
<protein>
    <recommendedName>
        <fullName evidence="3">Rho-GAP domain-containing protein</fullName>
    </recommendedName>
</protein>
<evidence type="ECO:0000313" key="5">
    <source>
        <dbReference type="Proteomes" id="UP001479436"/>
    </source>
</evidence>
<keyword evidence="2" id="KW-0812">Transmembrane</keyword>
<feature type="region of interest" description="Disordered" evidence="1">
    <location>
        <begin position="159"/>
        <end position="206"/>
    </location>
</feature>
<feature type="compositionally biased region" description="Polar residues" evidence="1">
    <location>
        <begin position="122"/>
        <end position="132"/>
    </location>
</feature>
<feature type="transmembrane region" description="Helical" evidence="2">
    <location>
        <begin position="47"/>
        <end position="73"/>
    </location>
</feature>
<evidence type="ECO:0000259" key="3">
    <source>
        <dbReference type="PROSITE" id="PS50238"/>
    </source>
</evidence>
<dbReference type="InterPro" id="IPR039767">
    <property type="entry name" value="RALBP1"/>
</dbReference>
<proteinExistence type="predicted"/>
<evidence type="ECO:0000256" key="2">
    <source>
        <dbReference type="SAM" id="Phobius"/>
    </source>
</evidence>
<dbReference type="Pfam" id="PF00620">
    <property type="entry name" value="RhoGAP"/>
    <property type="match status" value="1"/>
</dbReference>
<dbReference type="Proteomes" id="UP001479436">
    <property type="component" value="Unassembled WGS sequence"/>
</dbReference>
<evidence type="ECO:0000256" key="1">
    <source>
        <dbReference type="SAM" id="MobiDB-lite"/>
    </source>
</evidence>
<feature type="domain" description="Rho-GAP" evidence="3">
    <location>
        <begin position="1"/>
        <end position="84"/>
    </location>
</feature>
<dbReference type="Gene3D" id="1.10.555.10">
    <property type="entry name" value="Rho GTPase activation protein"/>
    <property type="match status" value="1"/>
</dbReference>
<feature type="compositionally biased region" description="Polar residues" evidence="1">
    <location>
        <begin position="159"/>
        <end position="169"/>
    </location>
</feature>
<name>A0ABR2X3F2_9FUNG</name>
<keyword evidence="2" id="KW-1133">Transmembrane helix</keyword>
<keyword evidence="5" id="KW-1185">Reference proteome</keyword>
<feature type="compositionally biased region" description="Polar residues" evidence="1">
    <location>
        <begin position="184"/>
        <end position="201"/>
    </location>
</feature>
<dbReference type="PROSITE" id="PS50238">
    <property type="entry name" value="RHOGAP"/>
    <property type="match status" value="1"/>
</dbReference>
<dbReference type="PANTHER" id="PTHR12783:SF5">
    <property type="entry name" value="RALA-BINDING PROTEIN 1"/>
    <property type="match status" value="1"/>
</dbReference>
<evidence type="ECO:0000313" key="4">
    <source>
        <dbReference type="EMBL" id="KAK9768176.1"/>
    </source>
</evidence>
<dbReference type="InterPro" id="IPR000198">
    <property type="entry name" value="RhoGAP_dom"/>
</dbReference>
<dbReference type="EMBL" id="JASJQH010000031">
    <property type="protein sequence ID" value="KAK9768176.1"/>
    <property type="molecule type" value="Genomic_DNA"/>
</dbReference>
<organism evidence="4 5">
    <name type="scientific">Basidiobolus ranarum</name>
    <dbReference type="NCBI Taxonomy" id="34480"/>
    <lineage>
        <taxon>Eukaryota</taxon>
        <taxon>Fungi</taxon>
        <taxon>Fungi incertae sedis</taxon>
        <taxon>Zoopagomycota</taxon>
        <taxon>Entomophthoromycotina</taxon>
        <taxon>Basidiobolomycetes</taxon>
        <taxon>Basidiobolales</taxon>
        <taxon>Basidiobolaceae</taxon>
        <taxon>Basidiobolus</taxon>
    </lineage>
</organism>
<comment type="caution">
    <text evidence="4">The sequence shown here is derived from an EMBL/GenBank/DDBJ whole genome shotgun (WGS) entry which is preliminary data.</text>
</comment>
<gene>
    <name evidence="4" type="ORF">K7432_001420</name>
</gene>
<dbReference type="PANTHER" id="PTHR12783">
    <property type="entry name" value="RALA BINDING PROTEIN 1 RALBP1"/>
    <property type="match status" value="1"/>
</dbReference>
<dbReference type="SUPFAM" id="SSF48350">
    <property type="entry name" value="GTPase activation domain, GAP"/>
    <property type="match status" value="1"/>
</dbReference>
<feature type="compositionally biased region" description="Low complexity" evidence="1">
    <location>
        <begin position="81"/>
        <end position="92"/>
    </location>
</feature>
<sequence>MENVPEKLALVAECLPEPNYYLLHWLMSHLARLDFYNAENKMTVSNLGLIFCPTLLISSVLFTAFVNHVGVVFPLPRKSSSRVSNAAPSSPAFVSRNPKRSSRQFPLNKPMDISSIWPPGTPSTQCQGNPESSKAFESDSSALAPTRDLIDLSSANTTALDGVSSNSESISEDKAKDPAGHMNITHTNDNKPATPSRTPSLGPNGKDDSGLISIDIDGNGLHMGVLNLNIRRSPAARGSHLPNMVSPIPNSKALNVTNSSDNLSPQNPALPPRPARLTRKLTPRTTTKYVKDMLEFVDH</sequence>
<feature type="region of interest" description="Disordered" evidence="1">
    <location>
        <begin position="79"/>
        <end position="140"/>
    </location>
</feature>